<dbReference type="Proteomes" id="UP000501669">
    <property type="component" value="Chromosome"/>
</dbReference>
<evidence type="ECO:0000313" key="3">
    <source>
        <dbReference type="Proteomes" id="UP000501669"/>
    </source>
</evidence>
<feature type="compositionally biased region" description="Acidic residues" evidence="1">
    <location>
        <begin position="411"/>
        <end position="425"/>
    </location>
</feature>
<gene>
    <name evidence="2" type="ORF">C6Y56_25485</name>
</gene>
<name>A0A7Z3H298_PSEFL</name>
<dbReference type="EMBL" id="CP027561">
    <property type="protein sequence ID" value="QJP97768.1"/>
    <property type="molecule type" value="Genomic_DNA"/>
</dbReference>
<organism evidence="2 3">
    <name type="scientific">Pseudomonas fluorescens</name>
    <dbReference type="NCBI Taxonomy" id="294"/>
    <lineage>
        <taxon>Bacteria</taxon>
        <taxon>Pseudomonadati</taxon>
        <taxon>Pseudomonadota</taxon>
        <taxon>Gammaproteobacteria</taxon>
        <taxon>Pseudomonadales</taxon>
        <taxon>Pseudomonadaceae</taxon>
        <taxon>Pseudomonas</taxon>
    </lineage>
</organism>
<feature type="region of interest" description="Disordered" evidence="1">
    <location>
        <begin position="1"/>
        <end position="59"/>
    </location>
</feature>
<evidence type="ECO:0000313" key="2">
    <source>
        <dbReference type="EMBL" id="QJP97768.1"/>
    </source>
</evidence>
<feature type="region of interest" description="Disordered" evidence="1">
    <location>
        <begin position="151"/>
        <end position="182"/>
    </location>
</feature>
<reference evidence="2 3" key="1">
    <citation type="submission" date="2018-03" db="EMBL/GenBank/DDBJ databases">
        <title>Complete genome sequence of Pseudomonas fluorescens sp. G7.</title>
        <authorList>
            <person name="Gao C.-H."/>
            <person name="Li Z."/>
            <person name="Cai P."/>
        </authorList>
    </citation>
    <scope>NUCLEOTIDE SEQUENCE [LARGE SCALE GENOMIC DNA]</scope>
    <source>
        <strain evidence="2 3">G7</strain>
    </source>
</reference>
<dbReference type="AlphaFoldDB" id="A0A7Z3H298"/>
<proteinExistence type="predicted"/>
<feature type="compositionally biased region" description="Polar residues" evidence="1">
    <location>
        <begin position="151"/>
        <end position="163"/>
    </location>
</feature>
<protein>
    <submittedName>
        <fullName evidence="2">Uncharacterized protein</fullName>
    </submittedName>
</protein>
<sequence>MRPKPPSMPTPSRIDTSADPSIQPPRLRPQGQIPPSHDSLSDPVISGNRPPGHQLPSTAITTPSRVEFSDLPERSRESATLLSRYLLSPGLLRNMQPANEEGLRYVVGRKFVDVKDSGTVHVEFDPNLGTYRAMDLYRKLAPGPALYRNAGESTWSPARQTDTAHPLKRPSADNRAAEAAVPTRQPRITLVPAQLKAATSELLGTHFARLYPQMTHGERVMQLRSYNLSPLQHVRLRDDLIAHPSELPEWVVQHKTRSLNTDDPGRYDALHQEIEPLLLPLRNGKLLLSRLGDYGDFSESVSREFLDGFIAKLGYLRNDSDCLYRTDIPALFRADERTPFEFYNDDRMLPRLKHPRGATTDKPVSATVSLKLVHEYAGKGIDSPDPVYLLYNNQKNKYPGRKPGDPANESGESDNDWSEASDVELDPERNYETVRHDQKIIFAYIIDTRKMEVVLREENHLLNAAARDKGAWFPEDELEALISASKRGIDSNRLWLLDSTLTRAAKVEDIAYEAGYQSRMDMEERTHRGAYNRYEYDALIDKAAQAGKPILTLGKDKEWFANDIIWPQ</sequence>
<feature type="region of interest" description="Disordered" evidence="1">
    <location>
        <begin position="392"/>
        <end position="425"/>
    </location>
</feature>
<accession>A0A7Z3H298</accession>
<evidence type="ECO:0000256" key="1">
    <source>
        <dbReference type="SAM" id="MobiDB-lite"/>
    </source>
</evidence>